<evidence type="ECO:0000256" key="2">
    <source>
        <dbReference type="ARBA" id="ARBA00023235"/>
    </source>
</evidence>
<dbReference type="Pfam" id="PF05025">
    <property type="entry name" value="RbsD_FucU"/>
    <property type="match status" value="1"/>
</dbReference>
<name>A0A098BYK6_9BACT</name>
<gene>
    <name evidence="4" type="ORF">ING2E5B_0494</name>
</gene>
<dbReference type="KEGG" id="pbt:ING2E5B_0494"/>
<proteinExistence type="predicted"/>
<dbReference type="GO" id="GO:0036373">
    <property type="term" value="F:L-fucose mutarotase activity"/>
    <property type="evidence" value="ECO:0007669"/>
    <property type="project" value="UniProtKB-EC"/>
</dbReference>
<dbReference type="GO" id="GO:0042806">
    <property type="term" value="F:fucose binding"/>
    <property type="evidence" value="ECO:0007669"/>
    <property type="project" value="TreeGrafter"/>
</dbReference>
<dbReference type="PANTHER" id="PTHR31690:SF4">
    <property type="entry name" value="FUCOSE MUTAROTASE"/>
    <property type="match status" value="1"/>
</dbReference>
<dbReference type="PANTHER" id="PTHR31690">
    <property type="entry name" value="FUCOSE MUTAROTASE"/>
    <property type="match status" value="1"/>
</dbReference>
<evidence type="ECO:0000256" key="1">
    <source>
        <dbReference type="ARBA" id="ARBA00000223"/>
    </source>
</evidence>
<evidence type="ECO:0000256" key="3">
    <source>
        <dbReference type="ARBA" id="ARBA00036324"/>
    </source>
</evidence>
<comment type="catalytic activity">
    <reaction evidence="3">
        <text>alpha-L-fucose = beta-L-fucose</text>
        <dbReference type="Rhea" id="RHEA:25580"/>
        <dbReference type="ChEBI" id="CHEBI:42548"/>
        <dbReference type="ChEBI" id="CHEBI:42589"/>
        <dbReference type="EC" id="5.1.3.29"/>
    </reaction>
</comment>
<dbReference type="EMBL" id="LN515532">
    <property type="protein sequence ID" value="CEA15261.1"/>
    <property type="molecule type" value="Genomic_DNA"/>
</dbReference>
<dbReference type="HOGENOM" id="CLU_120075_1_0_10"/>
<evidence type="ECO:0000313" key="5">
    <source>
        <dbReference type="Proteomes" id="UP000032417"/>
    </source>
</evidence>
<keyword evidence="2" id="KW-0413">Isomerase</keyword>
<evidence type="ECO:0000313" key="4">
    <source>
        <dbReference type="EMBL" id="CEA15261.1"/>
    </source>
</evidence>
<dbReference type="Gene3D" id="3.40.1650.10">
    <property type="entry name" value="RbsD-like domain"/>
    <property type="match status" value="1"/>
</dbReference>
<dbReference type="PATRIC" id="fig|1562970.3.peg.488"/>
<dbReference type="InterPro" id="IPR023750">
    <property type="entry name" value="RbsD-like_sf"/>
</dbReference>
<protein>
    <submittedName>
        <fullName evidence="4">Uncharacterized protein</fullName>
    </submittedName>
</protein>
<dbReference type="InterPro" id="IPR007721">
    <property type="entry name" value="RbsD_FucU"/>
</dbReference>
<accession>A0A098BYK6</accession>
<dbReference type="GO" id="GO:0006004">
    <property type="term" value="P:fucose metabolic process"/>
    <property type="evidence" value="ECO:0007669"/>
    <property type="project" value="TreeGrafter"/>
</dbReference>
<dbReference type="AlphaFoldDB" id="A0A098BYK6"/>
<dbReference type="GO" id="GO:0062193">
    <property type="term" value="F:D-ribose pyranase activity"/>
    <property type="evidence" value="ECO:0007669"/>
    <property type="project" value="UniProtKB-EC"/>
</dbReference>
<reference evidence="4 5" key="1">
    <citation type="submission" date="2014-08" db="EMBL/GenBank/DDBJ databases">
        <authorList>
            <person name="Wibberg D."/>
        </authorList>
    </citation>
    <scope>NUCLEOTIDE SEQUENCE [LARGE SCALE GENOMIC DNA]</scope>
    <source>
        <strain evidence="5">ING2-E5B</strain>
    </source>
</reference>
<comment type="catalytic activity">
    <reaction evidence="1">
        <text>beta-D-ribopyranose = beta-D-ribofuranose</text>
        <dbReference type="Rhea" id="RHEA:25432"/>
        <dbReference type="ChEBI" id="CHEBI:27476"/>
        <dbReference type="ChEBI" id="CHEBI:47002"/>
        <dbReference type="EC" id="5.4.99.62"/>
    </reaction>
</comment>
<dbReference type="STRING" id="1562970.ING2E5B_0494"/>
<dbReference type="Proteomes" id="UP000032417">
    <property type="component" value="Chromosome 1"/>
</dbReference>
<dbReference type="SUPFAM" id="SSF102546">
    <property type="entry name" value="RbsD-like"/>
    <property type="match status" value="1"/>
</dbReference>
<keyword evidence="5" id="KW-1185">Reference proteome</keyword>
<dbReference type="OrthoDB" id="9805009at2"/>
<organism evidence="4 5">
    <name type="scientific">Fermentimonas caenicola</name>
    <dbReference type="NCBI Taxonomy" id="1562970"/>
    <lineage>
        <taxon>Bacteria</taxon>
        <taxon>Pseudomonadati</taxon>
        <taxon>Bacteroidota</taxon>
        <taxon>Bacteroidia</taxon>
        <taxon>Bacteroidales</taxon>
        <taxon>Dysgonomonadaceae</taxon>
        <taxon>Fermentimonas</taxon>
    </lineage>
</organism>
<dbReference type="NCBIfam" id="NF011949">
    <property type="entry name" value="PRK15420.1"/>
    <property type="match status" value="1"/>
</dbReference>
<dbReference type="InterPro" id="IPR050443">
    <property type="entry name" value="RbsD/FucU_mutarotase"/>
</dbReference>
<sequence length="143" mass="16523">MLKKIPKILSPELVKTLMEMGHGDEIVIADANFPCHSVSDNVIRADGVSGCDMLRSILELFPLDTYVEYPACYMKVVDGDNFTPRIWSDYERIFEFSDENYKIEYLERFDFYERAKKSYAVIATGETEQYANIILKKGVLRKS</sequence>